<evidence type="ECO:0000313" key="3">
    <source>
        <dbReference type="Proteomes" id="UP000837857"/>
    </source>
</evidence>
<accession>A0ABN8I2I5</accession>
<feature type="compositionally biased region" description="Basic and acidic residues" evidence="1">
    <location>
        <begin position="8"/>
        <end position="20"/>
    </location>
</feature>
<evidence type="ECO:0000256" key="1">
    <source>
        <dbReference type="SAM" id="MobiDB-lite"/>
    </source>
</evidence>
<evidence type="ECO:0000313" key="2">
    <source>
        <dbReference type="EMBL" id="CAH2047249.1"/>
    </source>
</evidence>
<dbReference type="Proteomes" id="UP000837857">
    <property type="component" value="Chromosome 17"/>
</dbReference>
<protein>
    <submittedName>
        <fullName evidence="2">Uncharacterized protein</fullName>
    </submittedName>
</protein>
<dbReference type="EMBL" id="OW152829">
    <property type="protein sequence ID" value="CAH2047249.1"/>
    <property type="molecule type" value="Genomic_DNA"/>
</dbReference>
<sequence>MLSVIAMRRPEDEELGRGDGDEFVDISQMQLLVEAGPSGLQYGGPQPPAAQPAPYAQPPPPAATASVDDFFALYFAPATHAAGNTCRYCQRRPTPRHLELEVVGSSEVRNAGLHRAVPRCTIASVSRGHRGTHVLLSRPRRPTPRAQIDNLVLSRQTSRI</sequence>
<feature type="non-terminal residue" evidence="2">
    <location>
        <position position="160"/>
    </location>
</feature>
<feature type="region of interest" description="Disordered" evidence="1">
    <location>
        <begin position="1"/>
        <end position="20"/>
    </location>
</feature>
<gene>
    <name evidence="2" type="ORF">IPOD504_LOCUS5686</name>
</gene>
<proteinExistence type="predicted"/>
<feature type="region of interest" description="Disordered" evidence="1">
    <location>
        <begin position="37"/>
        <end position="62"/>
    </location>
</feature>
<keyword evidence="3" id="KW-1185">Reference proteome</keyword>
<feature type="compositionally biased region" description="Pro residues" evidence="1">
    <location>
        <begin position="45"/>
        <end position="62"/>
    </location>
</feature>
<name>A0ABN8I2I5_9NEOP</name>
<organism evidence="2 3">
    <name type="scientific">Iphiclides podalirius</name>
    <name type="common">scarce swallowtail</name>
    <dbReference type="NCBI Taxonomy" id="110791"/>
    <lineage>
        <taxon>Eukaryota</taxon>
        <taxon>Metazoa</taxon>
        <taxon>Ecdysozoa</taxon>
        <taxon>Arthropoda</taxon>
        <taxon>Hexapoda</taxon>
        <taxon>Insecta</taxon>
        <taxon>Pterygota</taxon>
        <taxon>Neoptera</taxon>
        <taxon>Endopterygota</taxon>
        <taxon>Lepidoptera</taxon>
        <taxon>Glossata</taxon>
        <taxon>Ditrysia</taxon>
        <taxon>Papilionoidea</taxon>
        <taxon>Papilionidae</taxon>
        <taxon>Papilioninae</taxon>
        <taxon>Iphiclides</taxon>
    </lineage>
</organism>
<reference evidence="2" key="1">
    <citation type="submission" date="2022-03" db="EMBL/GenBank/DDBJ databases">
        <authorList>
            <person name="Martin H S."/>
        </authorList>
    </citation>
    <scope>NUCLEOTIDE SEQUENCE</scope>
</reference>